<keyword evidence="2" id="KW-0472">Membrane</keyword>
<feature type="coiled-coil region" evidence="1">
    <location>
        <begin position="59"/>
        <end position="86"/>
    </location>
</feature>
<accession>A0A9N7N926</accession>
<gene>
    <name evidence="3" type="ORF">SHERM_20755</name>
</gene>
<evidence type="ECO:0008006" key="5">
    <source>
        <dbReference type="Google" id="ProtNLM"/>
    </source>
</evidence>
<dbReference type="PANTHER" id="PTHR33248">
    <property type="entry name" value="ZINC ION-BINDING PROTEIN"/>
    <property type="match status" value="1"/>
</dbReference>
<protein>
    <recommendedName>
        <fullName evidence="5">GRF zinc finger containing protein</fullName>
    </recommendedName>
</protein>
<proteinExistence type="predicted"/>
<organism evidence="3 4">
    <name type="scientific">Striga hermonthica</name>
    <name type="common">Purple witchweed</name>
    <name type="synonym">Buchnera hermonthica</name>
    <dbReference type="NCBI Taxonomy" id="68872"/>
    <lineage>
        <taxon>Eukaryota</taxon>
        <taxon>Viridiplantae</taxon>
        <taxon>Streptophyta</taxon>
        <taxon>Embryophyta</taxon>
        <taxon>Tracheophyta</taxon>
        <taxon>Spermatophyta</taxon>
        <taxon>Magnoliopsida</taxon>
        <taxon>eudicotyledons</taxon>
        <taxon>Gunneridae</taxon>
        <taxon>Pentapetalae</taxon>
        <taxon>asterids</taxon>
        <taxon>lamiids</taxon>
        <taxon>Lamiales</taxon>
        <taxon>Orobanchaceae</taxon>
        <taxon>Buchnereae</taxon>
        <taxon>Striga</taxon>
    </lineage>
</organism>
<dbReference type="OrthoDB" id="2822301at2759"/>
<keyword evidence="4" id="KW-1185">Reference proteome</keyword>
<keyword evidence="2" id="KW-0812">Transmembrane</keyword>
<evidence type="ECO:0000313" key="4">
    <source>
        <dbReference type="Proteomes" id="UP001153555"/>
    </source>
</evidence>
<dbReference type="AlphaFoldDB" id="A0A9N7N926"/>
<name>A0A9N7N926_STRHE</name>
<dbReference type="Proteomes" id="UP001153555">
    <property type="component" value="Unassembled WGS sequence"/>
</dbReference>
<reference evidence="3" key="1">
    <citation type="submission" date="2019-12" db="EMBL/GenBank/DDBJ databases">
        <authorList>
            <person name="Scholes J."/>
        </authorList>
    </citation>
    <scope>NUCLEOTIDE SEQUENCE</scope>
</reference>
<sequence length="109" mass="12931">MAEEVIWRQTSEVTLDKYCRCGKKTVMITSWTDNNPGRRFATSKRNGCKYYVWIDPPMCTRAQKIIPGLKRRLDEAEAELASKRKRARKMWFALVASWIILYFFSEKMK</sequence>
<keyword evidence="2" id="KW-1133">Transmembrane helix</keyword>
<dbReference type="EMBL" id="CACSLK010024540">
    <property type="protein sequence ID" value="CAA0823605.1"/>
    <property type="molecule type" value="Genomic_DNA"/>
</dbReference>
<feature type="transmembrane region" description="Helical" evidence="2">
    <location>
        <begin position="90"/>
        <end position="105"/>
    </location>
</feature>
<evidence type="ECO:0000256" key="2">
    <source>
        <dbReference type="SAM" id="Phobius"/>
    </source>
</evidence>
<evidence type="ECO:0000313" key="3">
    <source>
        <dbReference type="EMBL" id="CAA0823605.1"/>
    </source>
</evidence>
<evidence type="ECO:0000256" key="1">
    <source>
        <dbReference type="SAM" id="Coils"/>
    </source>
</evidence>
<keyword evidence="1" id="KW-0175">Coiled coil</keyword>
<comment type="caution">
    <text evidence="3">The sequence shown here is derived from an EMBL/GenBank/DDBJ whole genome shotgun (WGS) entry which is preliminary data.</text>
</comment>